<dbReference type="InterPro" id="IPR018717">
    <property type="entry name" value="DUF2241"/>
</dbReference>
<proteinExistence type="predicted"/>
<dbReference type="Pfam" id="PF13840">
    <property type="entry name" value="ACT_7"/>
    <property type="match status" value="1"/>
</dbReference>
<accession>A0AAD5LV81</accession>
<dbReference type="Proteomes" id="UP001209570">
    <property type="component" value="Unassembled WGS sequence"/>
</dbReference>
<comment type="caution">
    <text evidence="3">The sequence shown here is derived from an EMBL/GenBank/DDBJ whole genome shotgun (WGS) entry which is preliminary data.</text>
</comment>
<dbReference type="SUPFAM" id="SSF55021">
    <property type="entry name" value="ACT-like"/>
    <property type="match status" value="2"/>
</dbReference>
<dbReference type="PANTHER" id="PTHR39199:SF1">
    <property type="entry name" value="BLR5128 PROTEIN"/>
    <property type="match status" value="1"/>
</dbReference>
<protein>
    <submittedName>
        <fullName evidence="3">Uncharacterized protein</fullName>
    </submittedName>
</protein>
<evidence type="ECO:0000313" key="3">
    <source>
        <dbReference type="EMBL" id="KAJ0394567.1"/>
    </source>
</evidence>
<organism evidence="3 4">
    <name type="scientific">Pythium insidiosum</name>
    <name type="common">Pythiosis disease agent</name>
    <dbReference type="NCBI Taxonomy" id="114742"/>
    <lineage>
        <taxon>Eukaryota</taxon>
        <taxon>Sar</taxon>
        <taxon>Stramenopiles</taxon>
        <taxon>Oomycota</taxon>
        <taxon>Peronosporomycetes</taxon>
        <taxon>Pythiales</taxon>
        <taxon>Pythiaceae</taxon>
        <taxon>Pythium</taxon>
    </lineage>
</organism>
<feature type="domain" description="DUF2241" evidence="1">
    <location>
        <begin position="3"/>
        <end position="70"/>
    </location>
</feature>
<evidence type="ECO:0000259" key="1">
    <source>
        <dbReference type="Pfam" id="PF10000"/>
    </source>
</evidence>
<gene>
    <name evidence="3" type="ORF">P43SY_004723</name>
</gene>
<evidence type="ECO:0000313" key="4">
    <source>
        <dbReference type="Proteomes" id="UP001209570"/>
    </source>
</evidence>
<dbReference type="EMBL" id="JAKCXM010000400">
    <property type="protein sequence ID" value="KAJ0394567.1"/>
    <property type="molecule type" value="Genomic_DNA"/>
</dbReference>
<dbReference type="InterPro" id="IPR027795">
    <property type="entry name" value="CASTOR_ACT_dom"/>
</dbReference>
<keyword evidence="4" id="KW-1185">Reference proteome</keyword>
<name>A0AAD5LV81_PYTIN</name>
<reference evidence="3" key="1">
    <citation type="submission" date="2021-12" db="EMBL/GenBank/DDBJ databases">
        <title>Prjna785345.</title>
        <authorList>
            <person name="Rujirawat T."/>
            <person name="Krajaejun T."/>
        </authorList>
    </citation>
    <scope>NUCLEOTIDE SEQUENCE</scope>
    <source>
        <strain evidence="3">Pi057C3</strain>
    </source>
</reference>
<dbReference type="Pfam" id="PF10000">
    <property type="entry name" value="ACT_3"/>
    <property type="match status" value="1"/>
</dbReference>
<dbReference type="InterPro" id="IPR045865">
    <property type="entry name" value="ACT-like_dom_sf"/>
</dbReference>
<evidence type="ECO:0000259" key="2">
    <source>
        <dbReference type="Pfam" id="PF13840"/>
    </source>
</evidence>
<dbReference type="AlphaFoldDB" id="A0AAD5LV81"/>
<feature type="domain" description="CASTOR ACT" evidence="2">
    <location>
        <begin position="75"/>
        <end position="130"/>
    </location>
</feature>
<dbReference type="Gene3D" id="3.30.2130.10">
    <property type="entry name" value="VC0802-like"/>
    <property type="match status" value="1"/>
</dbReference>
<sequence>MASGETNLSALLRHMSPTLHDGAFVFANVTPAKFAELDISRVVCMFRESPEEITVVMTDKDAVDAGLASAPTFAWITLTVHSSLEAVGLTAAFAQALGNAGISCNVVAAFFHDHIFVPTADASRAMEELRALSNRHGGTVDPPSSS</sequence>
<dbReference type="PANTHER" id="PTHR39199">
    <property type="entry name" value="BLR5128 PROTEIN"/>
    <property type="match status" value="1"/>
</dbReference>